<accession>A0A0H5DT45</accession>
<protein>
    <submittedName>
        <fullName evidence="1">Uncharacterized protein</fullName>
    </submittedName>
</protein>
<sequence length="89" mass="10185">MNFEILLVYSLLRVFVNLPVAPWPEMLSLQPVSYFGKKKAASRAAFEPELPYSLTERRNSMLLFVFFNLLSTRFIASPGAKSARAERSR</sequence>
<proteinExistence type="predicted"/>
<gene>
    <name evidence="1" type="ORF">ELAC_1657</name>
</gene>
<dbReference type="AlphaFoldDB" id="A0A0H5DT45"/>
<organism evidence="1 2">
    <name type="scientific">Estrella lausannensis</name>
    <dbReference type="NCBI Taxonomy" id="483423"/>
    <lineage>
        <taxon>Bacteria</taxon>
        <taxon>Pseudomonadati</taxon>
        <taxon>Chlamydiota</taxon>
        <taxon>Chlamydiia</taxon>
        <taxon>Parachlamydiales</taxon>
        <taxon>Candidatus Criblamydiaceae</taxon>
        <taxon>Estrella</taxon>
    </lineage>
</organism>
<dbReference type="Proteomes" id="UP000220251">
    <property type="component" value="Unassembled WGS sequence"/>
</dbReference>
<evidence type="ECO:0000313" key="1">
    <source>
        <dbReference type="EMBL" id="CRX38984.1"/>
    </source>
</evidence>
<keyword evidence="2" id="KW-1185">Reference proteome</keyword>
<name>A0A0H5DT45_9BACT</name>
<dbReference type="EMBL" id="CWGJ01000025">
    <property type="protein sequence ID" value="CRX38984.1"/>
    <property type="molecule type" value="Genomic_DNA"/>
</dbReference>
<reference evidence="2" key="1">
    <citation type="submission" date="2015-06" db="EMBL/GenBank/DDBJ databases">
        <authorList>
            <person name="Bertelli C."/>
        </authorList>
    </citation>
    <scope>NUCLEOTIDE SEQUENCE [LARGE SCALE GENOMIC DNA]</scope>
    <source>
        <strain evidence="2">CRIB-30</strain>
    </source>
</reference>
<evidence type="ECO:0000313" key="2">
    <source>
        <dbReference type="Proteomes" id="UP000220251"/>
    </source>
</evidence>